<dbReference type="Gene3D" id="3.90.79.10">
    <property type="entry name" value="Nucleoside Triphosphate Pyrophosphohydrolase"/>
    <property type="match status" value="1"/>
</dbReference>
<organism evidence="2 3">
    <name type="scientific">Herpetosiphon geysericola</name>
    <dbReference type="NCBI Taxonomy" id="70996"/>
    <lineage>
        <taxon>Bacteria</taxon>
        <taxon>Bacillati</taxon>
        <taxon>Chloroflexota</taxon>
        <taxon>Chloroflexia</taxon>
        <taxon>Herpetosiphonales</taxon>
        <taxon>Herpetosiphonaceae</taxon>
        <taxon>Herpetosiphon</taxon>
    </lineage>
</organism>
<accession>A0A0P6YE21</accession>
<keyword evidence="3" id="KW-1185">Reference proteome</keyword>
<evidence type="ECO:0000259" key="1">
    <source>
        <dbReference type="PROSITE" id="PS51462"/>
    </source>
</evidence>
<sequence>MQQPTWQINTYQQRWHVRWHPADSEPAGKAHGSAGICLTPERHIVVVSQNGRDWDVPAGRSEAGESWAATLQREVAEEACAIVQSASLLGFCQSQCLDGAEQGLILVRAFWLAHVTIQAWQPQFEMIERRIIAPSQIWSYLPQAYLPIYRHVLQLAAEFSSATQQSRSLFSSPEAHKG</sequence>
<dbReference type="EMBL" id="LGKP01000040">
    <property type="protein sequence ID" value="KPL80295.1"/>
    <property type="molecule type" value="Genomic_DNA"/>
</dbReference>
<dbReference type="Pfam" id="PF00293">
    <property type="entry name" value="NUDIX"/>
    <property type="match status" value="1"/>
</dbReference>
<evidence type="ECO:0000313" key="2">
    <source>
        <dbReference type="EMBL" id="KPL80295.1"/>
    </source>
</evidence>
<feature type="domain" description="Nudix hydrolase" evidence="1">
    <location>
        <begin position="29"/>
        <end position="155"/>
    </location>
</feature>
<dbReference type="RefSeq" id="WP_054537186.1">
    <property type="nucleotide sequence ID" value="NZ_LGKP01000040.1"/>
</dbReference>
<name>A0A0P6YE21_9CHLR</name>
<dbReference type="CDD" id="cd02883">
    <property type="entry name" value="NUDIX_Hydrolase"/>
    <property type="match status" value="1"/>
</dbReference>
<dbReference type="SUPFAM" id="SSF55811">
    <property type="entry name" value="Nudix"/>
    <property type="match status" value="1"/>
</dbReference>
<dbReference type="OrthoDB" id="1848782at2"/>
<dbReference type="Proteomes" id="UP000050277">
    <property type="component" value="Unassembled WGS sequence"/>
</dbReference>
<comment type="caution">
    <text evidence="2">The sequence shown here is derived from an EMBL/GenBank/DDBJ whole genome shotgun (WGS) entry which is preliminary data.</text>
</comment>
<dbReference type="PROSITE" id="PS51462">
    <property type="entry name" value="NUDIX"/>
    <property type="match status" value="1"/>
</dbReference>
<gene>
    <name evidence="2" type="ORF">SE18_24930</name>
</gene>
<dbReference type="STRING" id="70996.SE18_24930"/>
<dbReference type="InterPro" id="IPR000086">
    <property type="entry name" value="NUDIX_hydrolase_dom"/>
</dbReference>
<protein>
    <recommendedName>
        <fullName evidence="1">Nudix hydrolase domain-containing protein</fullName>
    </recommendedName>
</protein>
<proteinExistence type="predicted"/>
<dbReference type="AlphaFoldDB" id="A0A0P6YE21"/>
<evidence type="ECO:0000313" key="3">
    <source>
        <dbReference type="Proteomes" id="UP000050277"/>
    </source>
</evidence>
<dbReference type="InterPro" id="IPR015797">
    <property type="entry name" value="NUDIX_hydrolase-like_dom_sf"/>
</dbReference>
<reference evidence="2 3" key="1">
    <citation type="submission" date="2015-07" db="EMBL/GenBank/DDBJ databases">
        <title>Whole genome sequence of Herpetosiphon geysericola DSM 7119.</title>
        <authorList>
            <person name="Hemp J."/>
            <person name="Ward L.M."/>
            <person name="Pace L.A."/>
            <person name="Fischer W.W."/>
        </authorList>
    </citation>
    <scope>NUCLEOTIDE SEQUENCE [LARGE SCALE GENOMIC DNA]</scope>
    <source>
        <strain evidence="2 3">DSM 7119</strain>
    </source>
</reference>